<evidence type="ECO:0000256" key="7">
    <source>
        <dbReference type="SAM" id="Phobius"/>
    </source>
</evidence>
<dbReference type="PANTHER" id="PTHR42718">
    <property type="entry name" value="MAJOR FACILITATOR SUPERFAMILY MULTIDRUG TRANSPORTER MFSC"/>
    <property type="match status" value="1"/>
</dbReference>
<dbReference type="Gene3D" id="1.20.1250.20">
    <property type="entry name" value="MFS general substrate transporter like domains"/>
    <property type="match status" value="1"/>
</dbReference>
<feature type="domain" description="Major facilitator superfamily (MFS) profile" evidence="8">
    <location>
        <begin position="21"/>
        <end position="497"/>
    </location>
</feature>
<dbReference type="PANTHER" id="PTHR42718:SF47">
    <property type="entry name" value="METHYL VIOLOGEN RESISTANCE PROTEIN SMVA"/>
    <property type="match status" value="1"/>
</dbReference>
<keyword evidence="10" id="KW-1185">Reference proteome</keyword>
<dbReference type="Pfam" id="PF07690">
    <property type="entry name" value="MFS_1"/>
    <property type="match status" value="1"/>
</dbReference>
<feature type="transmembrane region" description="Helical" evidence="7">
    <location>
        <begin position="267"/>
        <end position="291"/>
    </location>
</feature>
<feature type="transmembrane region" description="Helical" evidence="7">
    <location>
        <begin position="207"/>
        <end position="226"/>
    </location>
</feature>
<keyword evidence="4 7" id="KW-0812">Transmembrane</keyword>
<evidence type="ECO:0000256" key="4">
    <source>
        <dbReference type="ARBA" id="ARBA00022692"/>
    </source>
</evidence>
<feature type="transmembrane region" description="Helical" evidence="7">
    <location>
        <begin position="85"/>
        <end position="104"/>
    </location>
</feature>
<dbReference type="GO" id="GO:0022857">
    <property type="term" value="F:transmembrane transporter activity"/>
    <property type="evidence" value="ECO:0007669"/>
    <property type="project" value="InterPro"/>
</dbReference>
<feature type="transmembrane region" description="Helical" evidence="7">
    <location>
        <begin position="238"/>
        <end position="255"/>
    </location>
</feature>
<name>A0A2P8DP12_9ACTN</name>
<feature type="transmembrane region" description="Helical" evidence="7">
    <location>
        <begin position="110"/>
        <end position="133"/>
    </location>
</feature>
<dbReference type="SUPFAM" id="SSF103473">
    <property type="entry name" value="MFS general substrate transporter"/>
    <property type="match status" value="1"/>
</dbReference>
<dbReference type="PROSITE" id="PS50850">
    <property type="entry name" value="MFS"/>
    <property type="match status" value="1"/>
</dbReference>
<evidence type="ECO:0000313" key="9">
    <source>
        <dbReference type="EMBL" id="PSK98958.1"/>
    </source>
</evidence>
<proteinExistence type="predicted"/>
<dbReference type="CDD" id="cd17321">
    <property type="entry name" value="MFS_MMR_MDR_like"/>
    <property type="match status" value="1"/>
</dbReference>
<dbReference type="EMBL" id="PYGA01000004">
    <property type="protein sequence ID" value="PSK98958.1"/>
    <property type="molecule type" value="Genomic_DNA"/>
</dbReference>
<dbReference type="GO" id="GO:0005886">
    <property type="term" value="C:plasma membrane"/>
    <property type="evidence" value="ECO:0007669"/>
    <property type="project" value="UniProtKB-SubCell"/>
</dbReference>
<sequence length="508" mass="51574">MRVSHPCIEKAPDTAARRWSMLATIAAGLLLITLDNSILYTALPTLTTELGASGTQSLWIVNAYPVVMAGLLLGSGTLGDRVGHVRMFVVGLIVFGLASLAAAFSPTAWALIATRALLAVGAAIMMPATLALIRVTFTRERERNIAIAVWGSMAVVGGALGPIVGGALLEFFWWGSVFLINVPVVVAALVATALIGPRNDPDPAKRWDLLSSVQAMVGLVAAVLAIKELAHTPPSGVVLVAAPLVAAVSFVLFARRQRRLADPLLDFAIFCNPAFSSGVLAAGFAMFTMGGLQLVTTQRYQLVAGFTPMEAGFLVAAVAAGSLPTALLGGAFLHRTGLLPLVTGGLAGALAGVVMAIAGFQWSFAVLVVGLVLTGGGLGAAMSVASAAIVGNAPRNRAGMASSVEEVSYEFGNLSAVALLGSLLTVVYAAAVDLPAGAPGRAGLSLADARAAAGGDAAVVGAANAAFDTAYLVVMVVVAAFLAVGVAVTGFLLRRHGPGTVSQLHADH</sequence>
<evidence type="ECO:0000259" key="8">
    <source>
        <dbReference type="PROSITE" id="PS50850"/>
    </source>
</evidence>
<dbReference type="InterPro" id="IPR036259">
    <property type="entry name" value="MFS_trans_sf"/>
</dbReference>
<keyword evidence="3" id="KW-1003">Cell membrane</keyword>
<evidence type="ECO:0000256" key="1">
    <source>
        <dbReference type="ARBA" id="ARBA00004651"/>
    </source>
</evidence>
<keyword evidence="2" id="KW-0813">Transport</keyword>
<evidence type="ECO:0000256" key="5">
    <source>
        <dbReference type="ARBA" id="ARBA00022989"/>
    </source>
</evidence>
<dbReference type="Gene3D" id="1.20.1720.10">
    <property type="entry name" value="Multidrug resistance protein D"/>
    <property type="match status" value="1"/>
</dbReference>
<gene>
    <name evidence="9" type="ORF">CLV63_104182</name>
</gene>
<feature type="transmembrane region" description="Helical" evidence="7">
    <location>
        <begin position="364"/>
        <end position="390"/>
    </location>
</feature>
<dbReference type="Proteomes" id="UP000240542">
    <property type="component" value="Unassembled WGS sequence"/>
</dbReference>
<comment type="subcellular location">
    <subcellularLocation>
        <location evidence="1">Cell membrane</location>
        <topology evidence="1">Multi-pass membrane protein</topology>
    </subcellularLocation>
</comment>
<comment type="caution">
    <text evidence="9">The sequence shown here is derived from an EMBL/GenBank/DDBJ whole genome shotgun (WGS) entry which is preliminary data.</text>
</comment>
<dbReference type="InterPro" id="IPR011701">
    <property type="entry name" value="MFS"/>
</dbReference>
<feature type="transmembrane region" description="Helical" evidence="7">
    <location>
        <begin position="338"/>
        <end position="358"/>
    </location>
</feature>
<reference evidence="9 10" key="1">
    <citation type="submission" date="2018-03" db="EMBL/GenBank/DDBJ databases">
        <title>Genomic Encyclopedia of Archaeal and Bacterial Type Strains, Phase II (KMG-II): from individual species to whole genera.</title>
        <authorList>
            <person name="Goeker M."/>
        </authorList>
    </citation>
    <scope>NUCLEOTIDE SEQUENCE [LARGE SCALE GENOMIC DNA]</scope>
    <source>
        <strain evidence="9 10">DSM 45312</strain>
    </source>
</reference>
<feature type="transmembrane region" description="Helical" evidence="7">
    <location>
        <begin position="411"/>
        <end position="431"/>
    </location>
</feature>
<dbReference type="AlphaFoldDB" id="A0A2P8DP12"/>
<feature type="transmembrane region" description="Helical" evidence="7">
    <location>
        <begin position="145"/>
        <end position="165"/>
    </location>
</feature>
<feature type="transmembrane region" description="Helical" evidence="7">
    <location>
        <begin position="21"/>
        <end position="43"/>
    </location>
</feature>
<keyword evidence="5 7" id="KW-1133">Transmembrane helix</keyword>
<keyword evidence="6 7" id="KW-0472">Membrane</keyword>
<evidence type="ECO:0000313" key="10">
    <source>
        <dbReference type="Proteomes" id="UP000240542"/>
    </source>
</evidence>
<organism evidence="9 10">
    <name type="scientific">Murinocardiopsis flavida</name>
    <dbReference type="NCBI Taxonomy" id="645275"/>
    <lineage>
        <taxon>Bacteria</taxon>
        <taxon>Bacillati</taxon>
        <taxon>Actinomycetota</taxon>
        <taxon>Actinomycetes</taxon>
        <taxon>Streptosporangiales</taxon>
        <taxon>Nocardiopsidaceae</taxon>
        <taxon>Murinocardiopsis</taxon>
    </lineage>
</organism>
<evidence type="ECO:0000256" key="2">
    <source>
        <dbReference type="ARBA" id="ARBA00022448"/>
    </source>
</evidence>
<feature type="transmembrane region" description="Helical" evidence="7">
    <location>
        <begin position="470"/>
        <end position="493"/>
    </location>
</feature>
<feature type="transmembrane region" description="Helical" evidence="7">
    <location>
        <begin position="311"/>
        <end position="333"/>
    </location>
</feature>
<accession>A0A2P8DP12</accession>
<protein>
    <submittedName>
        <fullName evidence="9">DHA2 family multidrug resistance protein-like MFS transporter</fullName>
    </submittedName>
</protein>
<feature type="transmembrane region" description="Helical" evidence="7">
    <location>
        <begin position="55"/>
        <end position="73"/>
    </location>
</feature>
<feature type="transmembrane region" description="Helical" evidence="7">
    <location>
        <begin position="171"/>
        <end position="195"/>
    </location>
</feature>
<dbReference type="InterPro" id="IPR020846">
    <property type="entry name" value="MFS_dom"/>
</dbReference>
<evidence type="ECO:0000256" key="6">
    <source>
        <dbReference type="ARBA" id="ARBA00023136"/>
    </source>
</evidence>
<evidence type="ECO:0000256" key="3">
    <source>
        <dbReference type="ARBA" id="ARBA00022475"/>
    </source>
</evidence>